<evidence type="ECO:0000256" key="9">
    <source>
        <dbReference type="SAM" id="MobiDB-lite"/>
    </source>
</evidence>
<evidence type="ECO:0000256" key="1">
    <source>
        <dbReference type="ARBA" id="ARBA00001539"/>
    </source>
</evidence>
<evidence type="ECO:0000256" key="7">
    <source>
        <dbReference type="ARBA" id="ARBA00023239"/>
    </source>
</evidence>
<comment type="caution">
    <text evidence="11">The sequence shown here is derived from an EMBL/GenBank/DDBJ whole genome shotgun (WGS) entry which is preliminary data.</text>
</comment>
<gene>
    <name evidence="11" type="primary">rfbB</name>
    <name evidence="11" type="ORF">GSF22_05330</name>
</gene>
<comment type="cofactor">
    <cofactor evidence="2 8">
        <name>NAD(+)</name>
        <dbReference type="ChEBI" id="CHEBI:57540"/>
    </cofactor>
</comment>
<proteinExistence type="inferred from homology"/>
<evidence type="ECO:0000256" key="2">
    <source>
        <dbReference type="ARBA" id="ARBA00001911"/>
    </source>
</evidence>
<feature type="compositionally biased region" description="Low complexity" evidence="9">
    <location>
        <begin position="322"/>
        <end position="333"/>
    </location>
</feature>
<protein>
    <recommendedName>
        <fullName evidence="5 8">dTDP-glucose 4,6-dehydratase</fullName>
        <ecNumber evidence="4 8">4.2.1.46</ecNumber>
    </recommendedName>
</protein>
<accession>A0ABS3VLL1</accession>
<dbReference type="PROSITE" id="PS00061">
    <property type="entry name" value="ADH_SHORT"/>
    <property type="match status" value="1"/>
</dbReference>
<name>A0ABS3VLL1_MICEH</name>
<feature type="compositionally biased region" description="Gly residues" evidence="9">
    <location>
        <begin position="334"/>
        <end position="347"/>
    </location>
</feature>
<evidence type="ECO:0000256" key="8">
    <source>
        <dbReference type="RuleBase" id="RU004473"/>
    </source>
</evidence>
<dbReference type="InterPro" id="IPR005888">
    <property type="entry name" value="dTDP_Gluc_deHydtase"/>
</dbReference>
<comment type="similarity">
    <text evidence="3 8">Belongs to the NAD(P)-dependent epimerase/dehydratase family. dTDP-glucose dehydratase subfamily.</text>
</comment>
<dbReference type="PANTHER" id="PTHR43000">
    <property type="entry name" value="DTDP-D-GLUCOSE 4,6-DEHYDRATASE-RELATED"/>
    <property type="match status" value="1"/>
</dbReference>
<evidence type="ECO:0000256" key="6">
    <source>
        <dbReference type="ARBA" id="ARBA00023027"/>
    </source>
</evidence>
<evidence type="ECO:0000313" key="12">
    <source>
        <dbReference type="Proteomes" id="UP000823521"/>
    </source>
</evidence>
<dbReference type="RefSeq" id="WP_208811615.1">
    <property type="nucleotide sequence ID" value="NZ_WVUH01000025.1"/>
</dbReference>
<dbReference type="EMBL" id="WVUH01000025">
    <property type="protein sequence ID" value="MBO4205433.1"/>
    <property type="molecule type" value="Genomic_DNA"/>
</dbReference>
<dbReference type="InterPro" id="IPR016040">
    <property type="entry name" value="NAD(P)-bd_dom"/>
</dbReference>
<comment type="catalytic activity">
    <reaction evidence="1 8">
        <text>dTDP-alpha-D-glucose = dTDP-4-dehydro-6-deoxy-alpha-D-glucose + H2O</text>
        <dbReference type="Rhea" id="RHEA:17221"/>
        <dbReference type="ChEBI" id="CHEBI:15377"/>
        <dbReference type="ChEBI" id="CHEBI:57477"/>
        <dbReference type="ChEBI" id="CHEBI:57649"/>
        <dbReference type="EC" id="4.2.1.46"/>
    </reaction>
</comment>
<evidence type="ECO:0000313" key="11">
    <source>
        <dbReference type="EMBL" id="MBO4205433.1"/>
    </source>
</evidence>
<keyword evidence="12" id="KW-1185">Reference proteome</keyword>
<feature type="region of interest" description="Disordered" evidence="9">
    <location>
        <begin position="322"/>
        <end position="370"/>
    </location>
</feature>
<keyword evidence="6" id="KW-0520">NAD</keyword>
<sequence length="370" mass="39204">MRILVTGGAGFIGSAYVRMLLDGRAAPLAPGAVTVLDKLTYCGNRANLDPVRDDPRLRFVHGDICDADLVDAVVAGQDVIVHFAAESHVDRSIVGAAPFVTTNVLGTQTLLDAALRHGTGRFVHISTDEVYGSIAHGSWTEETPLAPNSPYAAAKAGADLLALAYHRTHGMDVVVTRCSNNYGPYQYPEKIIPLFVTRLLDGGTVGLYGDGGNVRDWLHVDDHCAGIALVQEKGRPGEVYHIGGGTELTNRDLTARLLEACGAGWEQVTAVPDRKGHDRRYSLDITKIRNELGYAPRVDLATGLADTVRWYRENRSWWEPLSGRAGTTAAGDGTAPGGTGGSAGTGDPGTPRPDRPAEAGTADTAVGSAW</sequence>
<dbReference type="Gene3D" id="3.40.50.720">
    <property type="entry name" value="NAD(P)-binding Rossmann-like Domain"/>
    <property type="match status" value="1"/>
</dbReference>
<dbReference type="EC" id="4.2.1.46" evidence="4 8"/>
<evidence type="ECO:0000256" key="4">
    <source>
        <dbReference type="ARBA" id="ARBA00011990"/>
    </source>
</evidence>
<keyword evidence="7 8" id="KW-0456">Lyase</keyword>
<evidence type="ECO:0000256" key="3">
    <source>
        <dbReference type="ARBA" id="ARBA00008178"/>
    </source>
</evidence>
<dbReference type="Pfam" id="PF16363">
    <property type="entry name" value="GDP_Man_Dehyd"/>
    <property type="match status" value="1"/>
</dbReference>
<dbReference type="SUPFAM" id="SSF51735">
    <property type="entry name" value="NAD(P)-binding Rossmann-fold domains"/>
    <property type="match status" value="1"/>
</dbReference>
<organism evidence="11 12">
    <name type="scientific">Micromonospora echinofusca</name>
    <dbReference type="NCBI Taxonomy" id="47858"/>
    <lineage>
        <taxon>Bacteria</taxon>
        <taxon>Bacillati</taxon>
        <taxon>Actinomycetota</taxon>
        <taxon>Actinomycetes</taxon>
        <taxon>Micromonosporales</taxon>
        <taxon>Micromonosporaceae</taxon>
        <taxon>Micromonospora</taxon>
    </lineage>
</organism>
<dbReference type="InterPro" id="IPR020904">
    <property type="entry name" value="Sc_DH/Rdtase_CS"/>
</dbReference>
<dbReference type="Proteomes" id="UP000823521">
    <property type="component" value="Unassembled WGS sequence"/>
</dbReference>
<evidence type="ECO:0000259" key="10">
    <source>
        <dbReference type="Pfam" id="PF16363"/>
    </source>
</evidence>
<feature type="domain" description="NAD(P)-binding" evidence="10">
    <location>
        <begin position="4"/>
        <end position="306"/>
    </location>
</feature>
<dbReference type="NCBIfam" id="TIGR01181">
    <property type="entry name" value="dTDP_gluc_dehyt"/>
    <property type="match status" value="1"/>
</dbReference>
<evidence type="ECO:0000256" key="5">
    <source>
        <dbReference type="ARBA" id="ARBA00016977"/>
    </source>
</evidence>
<dbReference type="CDD" id="cd05246">
    <property type="entry name" value="dTDP_GD_SDR_e"/>
    <property type="match status" value="1"/>
</dbReference>
<dbReference type="Gene3D" id="3.90.25.10">
    <property type="entry name" value="UDP-galactose 4-epimerase, domain 1"/>
    <property type="match status" value="1"/>
</dbReference>
<dbReference type="InterPro" id="IPR036291">
    <property type="entry name" value="NAD(P)-bd_dom_sf"/>
</dbReference>
<dbReference type="GO" id="GO:0008460">
    <property type="term" value="F:dTDP-glucose 4,6-dehydratase activity"/>
    <property type="evidence" value="ECO:0007669"/>
    <property type="project" value="UniProtKB-EC"/>
</dbReference>
<reference evidence="11 12" key="1">
    <citation type="submission" date="2019-12" db="EMBL/GenBank/DDBJ databases">
        <title>Whole genome sequencing of endophytic Actinobacterium Micromonospora sp. MPMI6T.</title>
        <authorList>
            <person name="Evv R."/>
            <person name="Podile A.R."/>
        </authorList>
    </citation>
    <scope>NUCLEOTIDE SEQUENCE [LARGE SCALE GENOMIC DNA]</scope>
    <source>
        <strain evidence="11 12">MPMI6</strain>
    </source>
</reference>